<dbReference type="AlphaFoldDB" id="A0A0F9CWI0"/>
<evidence type="ECO:0000313" key="4">
    <source>
        <dbReference type="EMBL" id="KKL04203.1"/>
    </source>
</evidence>
<organism evidence="4">
    <name type="scientific">marine sediment metagenome</name>
    <dbReference type="NCBI Taxonomy" id="412755"/>
    <lineage>
        <taxon>unclassified sequences</taxon>
        <taxon>metagenomes</taxon>
        <taxon>ecological metagenomes</taxon>
    </lineage>
</organism>
<dbReference type="EMBL" id="LAZR01044624">
    <property type="protein sequence ID" value="KKL04203.1"/>
    <property type="molecule type" value="Genomic_DNA"/>
</dbReference>
<proteinExistence type="inferred from homology"/>
<evidence type="ECO:0000256" key="3">
    <source>
        <dbReference type="ARBA" id="ARBA00023315"/>
    </source>
</evidence>
<dbReference type="PANTHER" id="PTHR11104:SF0">
    <property type="entry name" value="SPBETA PROPHAGE-DERIVED AMINOGLYCOSIDE N(3')-ACETYLTRANSFERASE-LIKE PROTEIN YOKD"/>
    <property type="match status" value="1"/>
</dbReference>
<dbReference type="PANTHER" id="PTHR11104">
    <property type="entry name" value="AMINOGLYCOSIDE N3-ACETYLTRANSFERASE"/>
    <property type="match status" value="1"/>
</dbReference>
<keyword evidence="2" id="KW-0808">Transferase</keyword>
<dbReference type="SUPFAM" id="SSF110710">
    <property type="entry name" value="TTHA0583/YokD-like"/>
    <property type="match status" value="1"/>
</dbReference>
<gene>
    <name evidence="4" type="ORF">LCGC14_2618420</name>
</gene>
<reference evidence="4" key="1">
    <citation type="journal article" date="2015" name="Nature">
        <title>Complex archaea that bridge the gap between prokaryotes and eukaryotes.</title>
        <authorList>
            <person name="Spang A."/>
            <person name="Saw J.H."/>
            <person name="Jorgensen S.L."/>
            <person name="Zaremba-Niedzwiedzka K."/>
            <person name="Martijn J."/>
            <person name="Lind A.E."/>
            <person name="van Eijk R."/>
            <person name="Schleper C."/>
            <person name="Guy L."/>
            <person name="Ettema T.J."/>
        </authorList>
    </citation>
    <scope>NUCLEOTIDE SEQUENCE</scope>
</reference>
<name>A0A0F9CWI0_9ZZZZ</name>
<evidence type="ECO:0000256" key="2">
    <source>
        <dbReference type="ARBA" id="ARBA00022679"/>
    </source>
</evidence>
<evidence type="ECO:0008006" key="5">
    <source>
        <dbReference type="Google" id="ProtNLM"/>
    </source>
</evidence>
<dbReference type="InterPro" id="IPR028345">
    <property type="entry name" value="Antibiotic_NAT-like"/>
</dbReference>
<accession>A0A0F9CWI0</accession>
<dbReference type="InterPro" id="IPR003679">
    <property type="entry name" value="Amioglycoside_AcTrfase"/>
</dbReference>
<keyword evidence="3" id="KW-0012">Acyltransferase</keyword>
<dbReference type="GO" id="GO:0046677">
    <property type="term" value="P:response to antibiotic"/>
    <property type="evidence" value="ECO:0007669"/>
    <property type="project" value="InterPro"/>
</dbReference>
<evidence type="ECO:0000256" key="1">
    <source>
        <dbReference type="ARBA" id="ARBA00006383"/>
    </source>
</evidence>
<protein>
    <recommendedName>
        <fullName evidence="5">Aminoglycoside N(3)-acetyltransferase</fullName>
    </recommendedName>
</protein>
<dbReference type="GO" id="GO:0008080">
    <property type="term" value="F:N-acetyltransferase activity"/>
    <property type="evidence" value="ECO:0007669"/>
    <property type="project" value="InterPro"/>
</dbReference>
<comment type="caution">
    <text evidence="4">The sequence shown here is derived from an EMBL/GenBank/DDBJ whole genome shotgun (WGS) entry which is preliminary data.</text>
</comment>
<dbReference type="Pfam" id="PF02522">
    <property type="entry name" value="Antibiotic_NAT"/>
    <property type="match status" value="1"/>
</dbReference>
<sequence length="281" mass="30706">MGLEQEAKPALSSWHSKVLPPSLELKVKVAEVELEGSGGPESMVVSGSVVSTVHALKDVVTDEGTLLLPVFCSPTESGIFKIKRTPSRVGLVTEAFRRSPDVKRSRHPTHSVAVWGKRRDEFLAGHENTGGLGVDSPFHKAAKAGAEVLMIGCDFTTLSIIHCAEAVYRVPYLGKVFYPGYDRTLTLIDYDGSEIVFPPKDNPTDSAVFTRVQEEMERRGKITHCKLADAECLKFSAAEAIDTAVEMLKADPGVLLCDNPRCTPCTEAHRIVKQWRESQTG</sequence>
<comment type="similarity">
    <text evidence="1">Belongs to the antibiotic N-acetyltransferase family.</text>
</comment>